<name>A0A2V2UHK3_TRYCR</name>
<evidence type="ECO:0000313" key="3">
    <source>
        <dbReference type="EMBL" id="PWU83705.1"/>
    </source>
</evidence>
<evidence type="ECO:0000256" key="2">
    <source>
        <dbReference type="SAM" id="Phobius"/>
    </source>
</evidence>
<accession>A0A2V2UHK3</accession>
<feature type="compositionally biased region" description="Polar residues" evidence="1">
    <location>
        <begin position="196"/>
        <end position="206"/>
    </location>
</feature>
<feature type="transmembrane region" description="Helical" evidence="2">
    <location>
        <begin position="12"/>
        <end position="35"/>
    </location>
</feature>
<organism evidence="3 4">
    <name type="scientific">Trypanosoma cruzi</name>
    <dbReference type="NCBI Taxonomy" id="5693"/>
    <lineage>
        <taxon>Eukaryota</taxon>
        <taxon>Discoba</taxon>
        <taxon>Euglenozoa</taxon>
        <taxon>Kinetoplastea</taxon>
        <taxon>Metakinetoplastina</taxon>
        <taxon>Trypanosomatida</taxon>
        <taxon>Trypanosomatidae</taxon>
        <taxon>Trypanosoma</taxon>
        <taxon>Schizotrypanum</taxon>
    </lineage>
</organism>
<keyword evidence="2" id="KW-0472">Membrane</keyword>
<dbReference type="EMBL" id="PRFA01000294">
    <property type="protein sequence ID" value="PWU83705.1"/>
    <property type="molecule type" value="Genomic_DNA"/>
</dbReference>
<dbReference type="VEuPathDB" id="TriTrypDB:TcG_09064"/>
<feature type="region of interest" description="Disordered" evidence="1">
    <location>
        <begin position="68"/>
        <end position="88"/>
    </location>
</feature>
<feature type="compositionally biased region" description="Low complexity" evidence="1">
    <location>
        <begin position="72"/>
        <end position="83"/>
    </location>
</feature>
<feature type="compositionally biased region" description="Basic and acidic residues" evidence="1">
    <location>
        <begin position="133"/>
        <end position="144"/>
    </location>
</feature>
<sequence>MANDSPTITWSSIIIIVIIAVLVLALILTCMWFNVYRRRWLFSRPSVVHIRVANQNIAQGNFLYPLHRTQPEEGPQQQQQQQETLHGHALENRVRTRQYLFPRTYHLPDGHTVLHVDDFRRIPEAAPPPATEEGLRRQPEEAERVPSPVFYGRSSYLLRSMSSIFSSFCFQTTPETPAATSMGPKPLSAQNKEDTQGANDDNNSPSVRRKANEPIDTPSHGVDDLRHDKSP</sequence>
<reference evidence="3 4" key="1">
    <citation type="journal article" date="2018" name="Microb. Genom.">
        <title>Expanding an expanded genome: long-read sequencing of Trypanosoma cruzi.</title>
        <authorList>
            <person name="Berna L."/>
            <person name="Rodriguez M."/>
            <person name="Chiribao M.L."/>
            <person name="Parodi-Talice A."/>
            <person name="Pita S."/>
            <person name="Rijo G."/>
            <person name="Alvarez-Valin F."/>
            <person name="Robello C."/>
        </authorList>
    </citation>
    <scope>NUCLEOTIDE SEQUENCE [LARGE SCALE GENOMIC DNA]</scope>
    <source>
        <strain evidence="3 4">Dm28c</strain>
    </source>
</reference>
<dbReference type="VEuPathDB" id="TriTrypDB:TcYC6_0106000"/>
<feature type="region of interest" description="Disordered" evidence="1">
    <location>
        <begin position="175"/>
        <end position="231"/>
    </location>
</feature>
<protein>
    <submittedName>
        <fullName evidence="3">Uncharacterized protein</fullName>
    </submittedName>
</protein>
<dbReference type="AlphaFoldDB" id="A0A2V2UHK3"/>
<evidence type="ECO:0000256" key="1">
    <source>
        <dbReference type="SAM" id="MobiDB-lite"/>
    </source>
</evidence>
<keyword evidence="2" id="KW-1133">Transmembrane helix</keyword>
<proteinExistence type="predicted"/>
<dbReference type="VEuPathDB" id="TriTrypDB:TcBrA4_0139580"/>
<dbReference type="VEuPathDB" id="TriTrypDB:BCY84_12432"/>
<keyword evidence="2" id="KW-0812">Transmembrane</keyword>
<dbReference type="VEuPathDB" id="TriTrypDB:TCSYLVIO_002882"/>
<feature type="region of interest" description="Disordered" evidence="1">
    <location>
        <begin position="123"/>
        <end position="146"/>
    </location>
</feature>
<dbReference type="VEuPathDB" id="TriTrypDB:TcCL_ESM08173"/>
<dbReference type="VEuPathDB" id="TriTrypDB:TcCLB.507689.25"/>
<dbReference type="Proteomes" id="UP000246121">
    <property type="component" value="Unassembled WGS sequence"/>
</dbReference>
<dbReference type="VEuPathDB" id="TriTrypDB:Tc_MARK_6800"/>
<comment type="caution">
    <text evidence="3">The sequence shown here is derived from an EMBL/GenBank/DDBJ whole genome shotgun (WGS) entry which is preliminary data.</text>
</comment>
<dbReference type="VEuPathDB" id="TriTrypDB:ECC02_012870"/>
<gene>
    <name evidence="3" type="ORF">C4B63_294g15</name>
</gene>
<feature type="compositionally biased region" description="Basic and acidic residues" evidence="1">
    <location>
        <begin position="221"/>
        <end position="231"/>
    </location>
</feature>
<evidence type="ECO:0000313" key="4">
    <source>
        <dbReference type="Proteomes" id="UP000246121"/>
    </source>
</evidence>
<dbReference type="VEuPathDB" id="TriTrypDB:C3747_304g30"/>
<dbReference type="VEuPathDB" id="TriTrypDB:TCDM_10816"/>
<dbReference type="VEuPathDB" id="TriTrypDB:C4B63_294g15"/>
<dbReference type="VEuPathDB" id="TriTrypDB:TcCLB.504173.30"/>